<dbReference type="GO" id="GO:0003700">
    <property type="term" value="F:DNA-binding transcription factor activity"/>
    <property type="evidence" value="ECO:0007669"/>
    <property type="project" value="InterPro"/>
</dbReference>
<feature type="binding site" evidence="7">
    <location>
        <position position="156"/>
    </location>
    <ligand>
        <name>Zn(2+)</name>
        <dbReference type="ChEBI" id="CHEBI:29105"/>
    </ligand>
</feature>
<evidence type="ECO:0000313" key="10">
    <source>
        <dbReference type="Proteomes" id="UP000727993"/>
    </source>
</evidence>
<dbReference type="GO" id="GO:1900376">
    <property type="term" value="P:regulation of secondary metabolite biosynthetic process"/>
    <property type="evidence" value="ECO:0007669"/>
    <property type="project" value="TreeGrafter"/>
</dbReference>
<keyword evidence="8" id="KW-0408">Iron</keyword>
<evidence type="ECO:0000256" key="6">
    <source>
        <dbReference type="ARBA" id="ARBA00023163"/>
    </source>
</evidence>
<comment type="caution">
    <text evidence="9">The sequence shown here is derived from an EMBL/GenBank/DDBJ whole genome shotgun (WGS) entry which is preliminary data.</text>
</comment>
<dbReference type="InterPro" id="IPR002481">
    <property type="entry name" value="FUR"/>
</dbReference>
<dbReference type="GO" id="GO:0008270">
    <property type="term" value="F:zinc ion binding"/>
    <property type="evidence" value="ECO:0007669"/>
    <property type="project" value="TreeGrafter"/>
</dbReference>
<feature type="binding site" evidence="7">
    <location>
        <position position="111"/>
    </location>
    <ligand>
        <name>Zn(2+)</name>
        <dbReference type="ChEBI" id="CHEBI:29105"/>
    </ligand>
</feature>
<proteinExistence type="inferred from homology"/>
<keyword evidence="2" id="KW-0678">Repressor</keyword>
<dbReference type="GO" id="GO:0005829">
    <property type="term" value="C:cytosol"/>
    <property type="evidence" value="ECO:0007669"/>
    <property type="project" value="TreeGrafter"/>
</dbReference>
<comment type="similarity">
    <text evidence="1">Belongs to the Fur family.</text>
</comment>
<dbReference type="GO" id="GO:0045892">
    <property type="term" value="P:negative regulation of DNA-templated transcription"/>
    <property type="evidence" value="ECO:0007669"/>
    <property type="project" value="TreeGrafter"/>
</dbReference>
<dbReference type="Proteomes" id="UP000727993">
    <property type="component" value="Unassembled WGS sequence"/>
</dbReference>
<evidence type="ECO:0000256" key="5">
    <source>
        <dbReference type="ARBA" id="ARBA00023125"/>
    </source>
</evidence>
<feature type="binding site" evidence="7">
    <location>
        <position position="114"/>
    </location>
    <ligand>
        <name>Zn(2+)</name>
        <dbReference type="ChEBI" id="CHEBI:29105"/>
    </ligand>
</feature>
<dbReference type="Pfam" id="PF01475">
    <property type="entry name" value="FUR"/>
    <property type="match status" value="1"/>
</dbReference>
<dbReference type="InterPro" id="IPR036388">
    <property type="entry name" value="WH-like_DNA-bd_sf"/>
</dbReference>
<sequence>MNLRHHHTDSGGPPASIDEIHDGVAVALATVEQQYTANRRTLVTLLASIGQPVSLPEIMEREPQLAQSSVYRNLGVLEQAGVAVRIVTNDEFARFELAEAHGGHHHHHLICSSCGAVEDFTLSSGVEATIVRELEELAHRHGFVPSEHQVDLVGLCADCQ</sequence>
<dbReference type="InterPro" id="IPR036390">
    <property type="entry name" value="WH_DNA-bd_sf"/>
</dbReference>
<dbReference type="Gene3D" id="1.10.10.10">
    <property type="entry name" value="Winged helix-like DNA-binding domain superfamily/Winged helix DNA-binding domain"/>
    <property type="match status" value="1"/>
</dbReference>
<accession>A0A936NC85</accession>
<dbReference type="Gene3D" id="3.30.1490.190">
    <property type="match status" value="1"/>
</dbReference>
<dbReference type="PANTHER" id="PTHR33202:SF6">
    <property type="entry name" value="ZINC UPTAKE REGULATION PROTEIN"/>
    <property type="match status" value="1"/>
</dbReference>
<keyword evidence="6" id="KW-0804">Transcription</keyword>
<keyword evidence="7" id="KW-0479">Metal-binding</keyword>
<evidence type="ECO:0000256" key="7">
    <source>
        <dbReference type="PIRSR" id="PIRSR602481-1"/>
    </source>
</evidence>
<keyword evidence="4" id="KW-0805">Transcription regulation</keyword>
<feature type="binding site" evidence="8">
    <location>
        <position position="148"/>
    </location>
    <ligand>
        <name>Fe cation</name>
        <dbReference type="ChEBI" id="CHEBI:24875"/>
    </ligand>
</feature>
<reference evidence="9 10" key="1">
    <citation type="submission" date="2020-10" db="EMBL/GenBank/DDBJ databases">
        <title>Connecting structure to function with the recovery of over 1000 high-quality activated sludge metagenome-assembled genomes encoding full-length rRNA genes using long-read sequencing.</title>
        <authorList>
            <person name="Singleton C.M."/>
            <person name="Petriglieri F."/>
            <person name="Kristensen J.M."/>
            <person name="Kirkegaard R.H."/>
            <person name="Michaelsen T.Y."/>
            <person name="Andersen M.H."/>
            <person name="Karst S.M."/>
            <person name="Dueholm M.S."/>
            <person name="Nielsen P.H."/>
            <person name="Albertsen M."/>
        </authorList>
    </citation>
    <scope>NUCLEOTIDE SEQUENCE [LARGE SCALE GENOMIC DNA]</scope>
    <source>
        <strain evidence="9">Lyne_18-Q3-R50-59_MAXAC.006</strain>
    </source>
</reference>
<keyword evidence="3 7" id="KW-0862">Zinc</keyword>
<feature type="binding site" evidence="8">
    <location>
        <position position="105"/>
    </location>
    <ligand>
        <name>Fe cation</name>
        <dbReference type="ChEBI" id="CHEBI:24875"/>
    </ligand>
</feature>
<evidence type="ECO:0000256" key="2">
    <source>
        <dbReference type="ARBA" id="ARBA00022491"/>
    </source>
</evidence>
<dbReference type="SUPFAM" id="SSF46785">
    <property type="entry name" value="Winged helix' DNA-binding domain"/>
    <property type="match status" value="1"/>
</dbReference>
<evidence type="ECO:0000256" key="1">
    <source>
        <dbReference type="ARBA" id="ARBA00007957"/>
    </source>
</evidence>
<name>A0A936NC85_9ACTN</name>
<dbReference type="PANTHER" id="PTHR33202">
    <property type="entry name" value="ZINC UPTAKE REGULATION PROTEIN"/>
    <property type="match status" value="1"/>
</dbReference>
<comment type="cofactor">
    <cofactor evidence="8">
        <name>Mn(2+)</name>
        <dbReference type="ChEBI" id="CHEBI:29035"/>
    </cofactor>
    <cofactor evidence="8">
        <name>Fe(2+)</name>
        <dbReference type="ChEBI" id="CHEBI:29033"/>
    </cofactor>
    <text evidence="8">Binds 1 Mn(2+) or Fe(2+) ion per subunit.</text>
</comment>
<evidence type="ECO:0000256" key="3">
    <source>
        <dbReference type="ARBA" id="ARBA00022833"/>
    </source>
</evidence>
<dbReference type="GO" id="GO:0000976">
    <property type="term" value="F:transcription cis-regulatory region binding"/>
    <property type="evidence" value="ECO:0007669"/>
    <property type="project" value="TreeGrafter"/>
</dbReference>
<dbReference type="AlphaFoldDB" id="A0A936NC85"/>
<evidence type="ECO:0000256" key="4">
    <source>
        <dbReference type="ARBA" id="ARBA00023015"/>
    </source>
</evidence>
<feature type="binding site" evidence="7">
    <location>
        <position position="159"/>
    </location>
    <ligand>
        <name>Zn(2+)</name>
        <dbReference type="ChEBI" id="CHEBI:29105"/>
    </ligand>
</feature>
<protein>
    <submittedName>
        <fullName evidence="9">Transcriptional repressor</fullName>
    </submittedName>
</protein>
<keyword evidence="5" id="KW-0238">DNA-binding</keyword>
<evidence type="ECO:0000313" key="9">
    <source>
        <dbReference type="EMBL" id="MBK9297016.1"/>
    </source>
</evidence>
<comment type="cofactor">
    <cofactor evidence="7">
        <name>Zn(2+)</name>
        <dbReference type="ChEBI" id="CHEBI:29105"/>
    </cofactor>
    <text evidence="7">Binds 1 zinc ion per subunit.</text>
</comment>
<organism evidence="9 10">
    <name type="scientific">Candidatus Neomicrothrix subdominans</name>
    <dbReference type="NCBI Taxonomy" id="2954438"/>
    <lineage>
        <taxon>Bacteria</taxon>
        <taxon>Bacillati</taxon>
        <taxon>Actinomycetota</taxon>
        <taxon>Acidimicrobiia</taxon>
        <taxon>Acidimicrobiales</taxon>
        <taxon>Microthrixaceae</taxon>
        <taxon>Candidatus Neomicrothrix</taxon>
    </lineage>
</organism>
<gene>
    <name evidence="9" type="ORF">IPN02_09300</name>
</gene>
<dbReference type="EMBL" id="JADJZA010000006">
    <property type="protein sequence ID" value="MBK9297016.1"/>
    <property type="molecule type" value="Genomic_DNA"/>
</dbReference>
<dbReference type="InterPro" id="IPR043135">
    <property type="entry name" value="Fur_C"/>
</dbReference>
<evidence type="ECO:0000256" key="8">
    <source>
        <dbReference type="PIRSR" id="PIRSR602481-2"/>
    </source>
</evidence>